<dbReference type="InterPro" id="IPR047057">
    <property type="entry name" value="MerR_fam"/>
</dbReference>
<dbReference type="SUPFAM" id="SSF46955">
    <property type="entry name" value="Putative DNA-binding domain"/>
    <property type="match status" value="1"/>
</dbReference>
<dbReference type="EMBL" id="NOJY02000048">
    <property type="protein sequence ID" value="RDY25779.1"/>
    <property type="molecule type" value="Genomic_DNA"/>
</dbReference>
<dbReference type="Pfam" id="PF13411">
    <property type="entry name" value="MerR_1"/>
    <property type="match status" value="1"/>
</dbReference>
<dbReference type="GO" id="GO:0003677">
    <property type="term" value="F:DNA binding"/>
    <property type="evidence" value="ECO:0007669"/>
    <property type="project" value="UniProtKB-KW"/>
</dbReference>
<feature type="coiled-coil region" evidence="5">
    <location>
        <begin position="68"/>
        <end position="119"/>
    </location>
</feature>
<keyword evidence="8" id="KW-1185">Reference proteome</keyword>
<feature type="domain" description="HTH merR-type" evidence="6">
    <location>
        <begin position="4"/>
        <end position="74"/>
    </location>
</feature>
<evidence type="ECO:0000256" key="3">
    <source>
        <dbReference type="ARBA" id="ARBA00023125"/>
    </source>
</evidence>
<keyword evidence="4" id="KW-0804">Transcription</keyword>
<dbReference type="AlphaFoldDB" id="A0A371IZ73"/>
<accession>A0A371IZ73</accession>
<keyword evidence="3" id="KW-0238">DNA-binding</keyword>
<dbReference type="CDD" id="cd01107">
    <property type="entry name" value="HTH_BmrR"/>
    <property type="match status" value="1"/>
</dbReference>
<dbReference type="InterPro" id="IPR011256">
    <property type="entry name" value="Reg_factor_effector_dom_sf"/>
</dbReference>
<gene>
    <name evidence="7" type="ORF">CHL78_016545</name>
</gene>
<dbReference type="InterPro" id="IPR009061">
    <property type="entry name" value="DNA-bd_dom_put_sf"/>
</dbReference>
<dbReference type="PROSITE" id="PS50937">
    <property type="entry name" value="HTH_MERR_2"/>
    <property type="match status" value="1"/>
</dbReference>
<keyword evidence="5" id="KW-0175">Coiled coil</keyword>
<dbReference type="PANTHER" id="PTHR30204:SF69">
    <property type="entry name" value="MERR-FAMILY TRANSCRIPTIONAL REGULATOR"/>
    <property type="match status" value="1"/>
</dbReference>
<reference evidence="7 8" key="1">
    <citation type="journal article" date="2017" name="Genome Announc.">
        <title>Draft Genome Sequence of Romboutsia weinsteinii sp. nov. Strain CCRI-19649(T) Isolated from Surface Water.</title>
        <authorList>
            <person name="Maheux A.F."/>
            <person name="Boudreau D.K."/>
            <person name="Berube E."/>
            <person name="Boissinot M."/>
            <person name="Cantin P."/>
            <person name="Raymond F."/>
            <person name="Corbeil J."/>
            <person name="Omar R.F."/>
            <person name="Bergeron M.G."/>
        </authorList>
    </citation>
    <scope>NUCLEOTIDE SEQUENCE [LARGE SCALE GENOMIC DNA]</scope>
    <source>
        <strain evidence="7 8">CCRI-19649</strain>
    </source>
</reference>
<sequence>MEKYFSIGETAKLHNMSIETLRHYDRYNILKPDYINEKTGYRYYSTKSFIKIDLIKRCKAIGLSLEEIKETMENYDSLESVLKTLNKRKELVNKKLEELNDIKESIEKLENNIKDSLNRGINNIFIKHNDEREMIKYDYSGRYTAEFEINLRHTLIEVEKNHDNVNCYIVFETSYNDLIKEDKLTYTKTMIKLDDISNTHREIITLPKGDYLTMYFDDTIYETKKYYDILAKYIQENNINVKGDFHEMYIMTRVNNSGEIKCLAQIEIQIK</sequence>
<dbReference type="SMART" id="SM00422">
    <property type="entry name" value="HTH_MERR"/>
    <property type="match status" value="1"/>
</dbReference>
<proteinExistence type="predicted"/>
<evidence type="ECO:0000256" key="2">
    <source>
        <dbReference type="ARBA" id="ARBA00023015"/>
    </source>
</evidence>
<keyword evidence="1" id="KW-0678">Repressor</keyword>
<evidence type="ECO:0000313" key="8">
    <source>
        <dbReference type="Proteomes" id="UP000215694"/>
    </source>
</evidence>
<dbReference type="Gene3D" id="3.20.80.10">
    <property type="entry name" value="Regulatory factor, effector binding domain"/>
    <property type="match status" value="1"/>
</dbReference>
<name>A0A371IZ73_9FIRM</name>
<evidence type="ECO:0000256" key="4">
    <source>
        <dbReference type="ARBA" id="ARBA00023163"/>
    </source>
</evidence>
<dbReference type="Proteomes" id="UP000215694">
    <property type="component" value="Unassembled WGS sequence"/>
</dbReference>
<evidence type="ECO:0000259" key="6">
    <source>
        <dbReference type="PROSITE" id="PS50937"/>
    </source>
</evidence>
<evidence type="ECO:0000256" key="1">
    <source>
        <dbReference type="ARBA" id="ARBA00022491"/>
    </source>
</evidence>
<dbReference type="InterPro" id="IPR000551">
    <property type="entry name" value="MerR-type_HTH_dom"/>
</dbReference>
<evidence type="ECO:0000256" key="5">
    <source>
        <dbReference type="SAM" id="Coils"/>
    </source>
</evidence>
<dbReference type="RefSeq" id="WP_094367941.1">
    <property type="nucleotide sequence ID" value="NZ_NOJY02000048.1"/>
</dbReference>
<organism evidence="7 8">
    <name type="scientific">Romboutsia weinsteinii</name>
    <dbReference type="NCBI Taxonomy" id="2020949"/>
    <lineage>
        <taxon>Bacteria</taxon>
        <taxon>Bacillati</taxon>
        <taxon>Bacillota</taxon>
        <taxon>Clostridia</taxon>
        <taxon>Peptostreptococcales</taxon>
        <taxon>Peptostreptococcaceae</taxon>
        <taxon>Romboutsia</taxon>
    </lineage>
</organism>
<dbReference type="PANTHER" id="PTHR30204">
    <property type="entry name" value="REDOX-CYCLING DRUG-SENSING TRANSCRIPTIONAL ACTIVATOR SOXR"/>
    <property type="match status" value="1"/>
</dbReference>
<dbReference type="SUPFAM" id="SSF55136">
    <property type="entry name" value="Probable bacterial effector-binding domain"/>
    <property type="match status" value="1"/>
</dbReference>
<protein>
    <submittedName>
        <fullName evidence="7">MerR family transcriptional regulator</fullName>
    </submittedName>
</protein>
<dbReference type="OrthoDB" id="9773308at2"/>
<evidence type="ECO:0000313" key="7">
    <source>
        <dbReference type="EMBL" id="RDY25779.1"/>
    </source>
</evidence>
<dbReference type="GO" id="GO:0003700">
    <property type="term" value="F:DNA-binding transcription factor activity"/>
    <property type="evidence" value="ECO:0007669"/>
    <property type="project" value="InterPro"/>
</dbReference>
<dbReference type="Gene3D" id="1.10.1660.10">
    <property type="match status" value="1"/>
</dbReference>
<comment type="caution">
    <text evidence="7">The sequence shown here is derived from an EMBL/GenBank/DDBJ whole genome shotgun (WGS) entry which is preliminary data.</text>
</comment>
<keyword evidence="2" id="KW-0805">Transcription regulation</keyword>